<dbReference type="InterPro" id="IPR035992">
    <property type="entry name" value="Ricin_B-like_lectins"/>
</dbReference>
<evidence type="ECO:0000256" key="1">
    <source>
        <dbReference type="ARBA" id="ARBA00022729"/>
    </source>
</evidence>
<dbReference type="SMART" id="SM00606">
    <property type="entry name" value="CBD_IV"/>
    <property type="match status" value="1"/>
</dbReference>
<evidence type="ECO:0000256" key="2">
    <source>
        <dbReference type="SAM" id="SignalP"/>
    </source>
</evidence>
<evidence type="ECO:0000313" key="4">
    <source>
        <dbReference type="EMBL" id="MCV9389297.1"/>
    </source>
</evidence>
<dbReference type="RefSeq" id="WP_264140220.1">
    <property type="nucleotide sequence ID" value="NZ_JAOYOD010000001.1"/>
</dbReference>
<dbReference type="InterPro" id="IPR008979">
    <property type="entry name" value="Galactose-bd-like_sf"/>
</dbReference>
<organism evidence="4 5">
    <name type="scientific">Reichenbachiella ulvae</name>
    <dbReference type="NCBI Taxonomy" id="2980104"/>
    <lineage>
        <taxon>Bacteria</taxon>
        <taxon>Pseudomonadati</taxon>
        <taxon>Bacteroidota</taxon>
        <taxon>Cytophagia</taxon>
        <taxon>Cytophagales</taxon>
        <taxon>Reichenbachiellaceae</taxon>
        <taxon>Reichenbachiella</taxon>
    </lineage>
</organism>
<sequence>MKQLTMNGKAVCMAFLMMLVAHWVAAQLTTYGPIPGFTGYSSSRYDVRVKEASGAFQNSHVHHLVSTSSNMTDSHWSTFSYGGAGLVEVEITFNNGNINSYEFRPTHVSQVVQSGNKLNFKIASNKYVSVIINGNMNHPIFIFCDPAETQVPNPSGADVYFVAGGSSSLNNPLTIRDIGSKKIVYFGPGEHFINESDTHGYTPQSGNQAFFVCANNGNRIEGNQIEQIYIHGEAIVHGNIRATRAENLIINGRGILEGEDTYGYSSGDYFSSQILSSAINMAAYKDQASIFIPDMNQTVDGITSILPRKYNIQVGTGALVRNCKMFAYHQTTDGIGVEANSVVRNNFMKVNDDALKLYQDDCLFENNYIWHQMNGAAMMLGWDKEEGDDILVKNTYLLACDMYRAGYFNEGFWANQSIISWLKHFPSPDDPMDLRDNIVIDGINNQDMPDDIGFIRLLAIAMDGQMGGGGAGSLNMTIKNVSFGEEDDDTPSYVGAASGHFSNVTFENVYRDGNCMDQSNVSARGSGSVSISGSCGSVSNYTISVTQTANGNVAPGTVTVSQGSSQSFSITPNSGYQVSDVLVDGSSVGAVSSYNFSNVNSNHSITATFTGVSSGNAPVAGSTVWIKNVATGLYLNTQSTADFAVVSGTNSPNSSAEWEVEKTGTYYRFKHVEAAKRMRPENTNNGSSIQLGKSNWTGNWTQWALVNEGNDRFRLVNKFTGKHLRFVSATEGSNAEQAPTSDASSSTLWVFEDPSIGAGTNAYQTWQAESSDADSGGLTTSTWCQPHIGQIDGGEWIRFDQLNFGSGSASFTVHATAGYERPGSYVEIRLDSPSGTLAGSVEVTNTGGWCSYTDFTANLNASGLQDVYVVFVGSTDIYDLDWISFSQNGGARVMDGSGSPSEPAEMMIYPNPASDVFHIRVKGIEGPYHLELINLSGSRIYSDWQSGGETLLSATQLNLKGVMIAKVTSEDRVWISRLVIR</sequence>
<dbReference type="CDD" id="cd04084">
    <property type="entry name" value="CBM6_xylanase-like"/>
    <property type="match status" value="1"/>
</dbReference>
<dbReference type="CDD" id="cd23432">
    <property type="entry name" value="beta-trefoil_Ricin_EndoBetaGal-like"/>
    <property type="match status" value="1"/>
</dbReference>
<gene>
    <name evidence="4" type="ORF">N7U62_21710</name>
</gene>
<feature type="domain" description="CBM6" evidence="3">
    <location>
        <begin position="764"/>
        <end position="886"/>
    </location>
</feature>
<dbReference type="EMBL" id="JAOYOD010000001">
    <property type="protein sequence ID" value="MCV9389297.1"/>
    <property type="molecule type" value="Genomic_DNA"/>
</dbReference>
<dbReference type="Pfam" id="PF03422">
    <property type="entry name" value="CBM_6"/>
    <property type="match status" value="1"/>
</dbReference>
<keyword evidence="1 2" id="KW-0732">Signal</keyword>
<dbReference type="InterPro" id="IPR006584">
    <property type="entry name" value="Cellulose-bd_IV"/>
</dbReference>
<dbReference type="SUPFAM" id="SSF50370">
    <property type="entry name" value="Ricin B-like lectins"/>
    <property type="match status" value="1"/>
</dbReference>
<reference evidence="4 5" key="1">
    <citation type="submission" date="2022-10" db="EMBL/GenBank/DDBJ databases">
        <title>Comparative genomics and taxonomic characterization of three novel marine species of genus Reichenbachiella exhibiting antioxidant and polysaccharide degradation activities.</title>
        <authorList>
            <person name="Muhammad N."/>
            <person name="Lee Y.-J."/>
            <person name="Ko J."/>
            <person name="Kim S.-G."/>
        </authorList>
    </citation>
    <scope>NUCLEOTIDE SEQUENCE [LARGE SCALE GENOMIC DNA]</scope>
    <source>
        <strain evidence="4 5">ABR2-5</strain>
    </source>
</reference>
<name>A0ABT3D086_9BACT</name>
<dbReference type="InterPro" id="IPR000772">
    <property type="entry name" value="Ricin_B_lectin"/>
</dbReference>
<dbReference type="Pfam" id="PF14200">
    <property type="entry name" value="RicinB_lectin_2"/>
    <property type="match status" value="1"/>
</dbReference>
<dbReference type="SUPFAM" id="SSF49785">
    <property type="entry name" value="Galactose-binding domain-like"/>
    <property type="match status" value="1"/>
</dbReference>
<feature type="signal peptide" evidence="2">
    <location>
        <begin position="1"/>
        <end position="25"/>
    </location>
</feature>
<accession>A0ABT3D086</accession>
<dbReference type="SUPFAM" id="SSF51126">
    <property type="entry name" value="Pectin lyase-like"/>
    <property type="match status" value="1"/>
</dbReference>
<dbReference type="Gene3D" id="2.80.10.50">
    <property type="match status" value="1"/>
</dbReference>
<protein>
    <submittedName>
        <fullName evidence="4">Carbohydrate-binding protein</fullName>
    </submittedName>
</protein>
<evidence type="ECO:0000259" key="3">
    <source>
        <dbReference type="PROSITE" id="PS51175"/>
    </source>
</evidence>
<dbReference type="PROSITE" id="PS51175">
    <property type="entry name" value="CBM6"/>
    <property type="match status" value="1"/>
</dbReference>
<dbReference type="Proteomes" id="UP001300692">
    <property type="component" value="Unassembled WGS sequence"/>
</dbReference>
<proteinExistence type="predicted"/>
<dbReference type="InterPro" id="IPR011050">
    <property type="entry name" value="Pectin_lyase_fold/virulence"/>
</dbReference>
<dbReference type="InterPro" id="IPR026444">
    <property type="entry name" value="Secre_tail"/>
</dbReference>
<dbReference type="NCBIfam" id="TIGR04183">
    <property type="entry name" value="Por_Secre_tail"/>
    <property type="match status" value="1"/>
</dbReference>
<dbReference type="InterPro" id="IPR005084">
    <property type="entry name" value="CBM6"/>
</dbReference>
<feature type="chain" id="PRO_5046625276" evidence="2">
    <location>
        <begin position="26"/>
        <end position="981"/>
    </location>
</feature>
<dbReference type="Pfam" id="PF18998">
    <property type="entry name" value="Flg_new_2"/>
    <property type="match status" value="1"/>
</dbReference>
<keyword evidence="5" id="KW-1185">Reference proteome</keyword>
<dbReference type="Gene3D" id="2.60.120.260">
    <property type="entry name" value="Galactose-binding domain-like"/>
    <property type="match status" value="1"/>
</dbReference>
<dbReference type="InterPro" id="IPR012334">
    <property type="entry name" value="Pectin_lyas_fold"/>
</dbReference>
<comment type="caution">
    <text evidence="4">The sequence shown here is derived from an EMBL/GenBank/DDBJ whole genome shotgun (WGS) entry which is preliminary data.</text>
</comment>
<evidence type="ECO:0000313" key="5">
    <source>
        <dbReference type="Proteomes" id="UP001300692"/>
    </source>
</evidence>
<dbReference type="Gene3D" id="2.160.20.10">
    <property type="entry name" value="Single-stranded right-handed beta-helix, Pectin lyase-like"/>
    <property type="match status" value="1"/>
</dbReference>
<dbReference type="InterPro" id="IPR044060">
    <property type="entry name" value="Bacterial_rp_domain"/>
</dbReference>